<feature type="compositionally biased region" description="Polar residues" evidence="1">
    <location>
        <begin position="406"/>
        <end position="416"/>
    </location>
</feature>
<accession>A0A0R3MFW6</accession>
<feature type="region of interest" description="Disordered" evidence="1">
    <location>
        <begin position="395"/>
        <end position="416"/>
    </location>
</feature>
<dbReference type="EMBL" id="LLYA01000195">
    <property type="protein sequence ID" value="KRR18478.1"/>
    <property type="molecule type" value="Genomic_DNA"/>
</dbReference>
<dbReference type="Gene3D" id="3.40.50.300">
    <property type="entry name" value="P-loop containing nucleotide triphosphate hydrolases"/>
    <property type="match status" value="1"/>
</dbReference>
<dbReference type="Proteomes" id="UP000052023">
    <property type="component" value="Unassembled WGS sequence"/>
</dbReference>
<evidence type="ECO:0000256" key="1">
    <source>
        <dbReference type="SAM" id="MobiDB-lite"/>
    </source>
</evidence>
<reference evidence="2 3" key="1">
    <citation type="submission" date="2014-03" db="EMBL/GenBank/DDBJ databases">
        <title>Bradyrhizobium valentinum sp. nov., isolated from effective nodules of Lupinus mariae-josephae, a lupine endemic of basic-lime soils in Eastern Spain.</title>
        <authorList>
            <person name="Duran D."/>
            <person name="Rey L."/>
            <person name="Navarro A."/>
            <person name="Busquets A."/>
            <person name="Imperial J."/>
            <person name="Ruiz-Argueso T."/>
        </authorList>
    </citation>
    <scope>NUCLEOTIDE SEQUENCE [LARGE SCALE GENOMIC DNA]</scope>
    <source>
        <strain evidence="2 3">Ro19</strain>
    </source>
</reference>
<evidence type="ECO:0000313" key="3">
    <source>
        <dbReference type="Proteomes" id="UP000052023"/>
    </source>
</evidence>
<dbReference type="SUPFAM" id="SSF52540">
    <property type="entry name" value="P-loop containing nucleoside triphosphate hydrolases"/>
    <property type="match status" value="1"/>
</dbReference>
<dbReference type="InterPro" id="IPR027417">
    <property type="entry name" value="P-loop_NTPase"/>
</dbReference>
<evidence type="ECO:0000313" key="2">
    <source>
        <dbReference type="EMBL" id="KRR18478.1"/>
    </source>
</evidence>
<evidence type="ECO:0008006" key="4">
    <source>
        <dbReference type="Google" id="ProtNLM"/>
    </source>
</evidence>
<gene>
    <name evidence="2" type="ORF">CQ13_34925</name>
</gene>
<name>A0A0R3MFW6_9BRAD</name>
<proteinExistence type="predicted"/>
<keyword evidence="3" id="KW-1185">Reference proteome</keyword>
<dbReference type="AlphaFoldDB" id="A0A0R3MFW6"/>
<dbReference type="OrthoDB" id="1496333at2"/>
<sequence>MKEDANEIHLNGGAAALRAQTDKATRFVRHKQSKTPNKKTQRFLLQQFAHIKVNTNRRDYLVKHLLASTGPMVIWGPPKCGKSFWAVDLGLHIALGWKYRGRRVQQAPVVYIALEGQHGMPARIEAFRRYHHIADAPFYLVTSRLNLIADAAQLIKDIKAQIPTDITPGVVFIDTLNRSLFGSESKDEDMAKYLAAAESVATNLDCAVAIVHHCGIDASRPRGHTSLTGSVESQLAIRKARNGDVIVTVECAKDFPEGAEITSRLEQVTVGTDLDGDDITTLVVLPSDSAPQPQRSGKRAKTEPRSIRTFREAMGEAMEANGKDMQVLDGGPVVRAVDSQYVRAEFYRRWASGEHDVKKATQAREKAFQRLLKGLPSDIATAIKHDREWLWNVGPTRMNSRDTNRSGRTPNTTDTS</sequence>
<dbReference type="RefSeq" id="WP_057847142.1">
    <property type="nucleotide sequence ID" value="NZ_LLYA01000195.1"/>
</dbReference>
<protein>
    <recommendedName>
        <fullName evidence="4">AAA+ ATPase domain-containing protein</fullName>
    </recommendedName>
</protein>
<organism evidence="2 3">
    <name type="scientific">Bradyrhizobium retamae</name>
    <dbReference type="NCBI Taxonomy" id="1300035"/>
    <lineage>
        <taxon>Bacteria</taxon>
        <taxon>Pseudomonadati</taxon>
        <taxon>Pseudomonadota</taxon>
        <taxon>Alphaproteobacteria</taxon>
        <taxon>Hyphomicrobiales</taxon>
        <taxon>Nitrobacteraceae</taxon>
        <taxon>Bradyrhizobium</taxon>
    </lineage>
</organism>
<dbReference type="Pfam" id="PF13481">
    <property type="entry name" value="AAA_25"/>
    <property type="match status" value="1"/>
</dbReference>
<comment type="caution">
    <text evidence="2">The sequence shown here is derived from an EMBL/GenBank/DDBJ whole genome shotgun (WGS) entry which is preliminary data.</text>
</comment>